<reference evidence="6 7" key="1">
    <citation type="submission" date="2018-09" db="EMBL/GenBank/DDBJ databases">
        <title>Whole genome based analysis of evolution and adaptive divergence in Indian and Brazilian strains of Azospirillum brasilense.</title>
        <authorList>
            <person name="Singh C."/>
            <person name="Tripathi A.K."/>
        </authorList>
    </citation>
    <scope>NUCLEOTIDE SEQUENCE [LARGE SCALE GENOMIC DNA]</scope>
    <source>
        <strain evidence="6 7">MTCC4039</strain>
        <plasmid evidence="6 7">p1</plasmid>
    </source>
</reference>
<name>A0A4D8R8I8_AZOBR</name>
<dbReference type="RefSeq" id="WP_137141806.1">
    <property type="nucleotide sequence ID" value="NZ_CP032346.1"/>
</dbReference>
<dbReference type="InterPro" id="IPR005119">
    <property type="entry name" value="LysR_subst-bd"/>
</dbReference>
<dbReference type="Gene3D" id="1.10.10.10">
    <property type="entry name" value="Winged helix-like DNA-binding domain superfamily/Winged helix DNA-binding domain"/>
    <property type="match status" value="1"/>
</dbReference>
<accession>A0A4D8R8I8</accession>
<dbReference type="InterPro" id="IPR036390">
    <property type="entry name" value="WH_DNA-bd_sf"/>
</dbReference>
<feature type="domain" description="HTH lysR-type" evidence="5">
    <location>
        <begin position="6"/>
        <end position="63"/>
    </location>
</feature>
<evidence type="ECO:0000256" key="4">
    <source>
        <dbReference type="ARBA" id="ARBA00023163"/>
    </source>
</evidence>
<proteinExistence type="inferred from homology"/>
<dbReference type="Pfam" id="PF03466">
    <property type="entry name" value="LysR_substrate"/>
    <property type="match status" value="1"/>
</dbReference>
<protein>
    <submittedName>
        <fullName evidence="6">LysR family transcriptional regulator</fullName>
    </submittedName>
</protein>
<dbReference type="AlphaFoldDB" id="A0A4D8R8I8"/>
<dbReference type="GO" id="GO:0003700">
    <property type="term" value="F:DNA-binding transcription factor activity"/>
    <property type="evidence" value="ECO:0007669"/>
    <property type="project" value="InterPro"/>
</dbReference>
<comment type="similarity">
    <text evidence="1">Belongs to the LysR transcriptional regulatory family.</text>
</comment>
<dbReference type="EMBL" id="CP032346">
    <property type="protein sequence ID" value="QCO17720.1"/>
    <property type="molecule type" value="Genomic_DNA"/>
</dbReference>
<evidence type="ECO:0000313" key="6">
    <source>
        <dbReference type="EMBL" id="QCO17720.1"/>
    </source>
</evidence>
<dbReference type="PANTHER" id="PTHR30537:SF5">
    <property type="entry name" value="HTH-TYPE TRANSCRIPTIONAL ACTIVATOR TTDR-RELATED"/>
    <property type="match status" value="1"/>
</dbReference>
<keyword evidence="6" id="KW-0614">Plasmid</keyword>
<organism evidence="6 7">
    <name type="scientific">Azospirillum brasilense</name>
    <dbReference type="NCBI Taxonomy" id="192"/>
    <lineage>
        <taxon>Bacteria</taxon>
        <taxon>Pseudomonadati</taxon>
        <taxon>Pseudomonadota</taxon>
        <taxon>Alphaproteobacteria</taxon>
        <taxon>Rhodospirillales</taxon>
        <taxon>Azospirillaceae</taxon>
        <taxon>Azospirillum</taxon>
    </lineage>
</organism>
<geneLocation type="plasmid" evidence="6">
    <name>p1</name>
</geneLocation>
<dbReference type="Proteomes" id="UP000298693">
    <property type="component" value="Plasmid p1"/>
</dbReference>
<keyword evidence="3" id="KW-0238">DNA-binding</keyword>
<keyword evidence="4" id="KW-0804">Transcription</keyword>
<dbReference type="InterPro" id="IPR058163">
    <property type="entry name" value="LysR-type_TF_proteobact-type"/>
</dbReference>
<evidence type="ECO:0000313" key="7">
    <source>
        <dbReference type="Proteomes" id="UP000298693"/>
    </source>
</evidence>
<dbReference type="InterPro" id="IPR036388">
    <property type="entry name" value="WH-like_DNA-bd_sf"/>
</dbReference>
<evidence type="ECO:0000256" key="3">
    <source>
        <dbReference type="ARBA" id="ARBA00023125"/>
    </source>
</evidence>
<evidence type="ECO:0000259" key="5">
    <source>
        <dbReference type="PROSITE" id="PS50931"/>
    </source>
</evidence>
<dbReference type="Pfam" id="PF00126">
    <property type="entry name" value="HTH_1"/>
    <property type="match status" value="1"/>
</dbReference>
<dbReference type="GO" id="GO:0003677">
    <property type="term" value="F:DNA binding"/>
    <property type="evidence" value="ECO:0007669"/>
    <property type="project" value="UniProtKB-KW"/>
</dbReference>
<gene>
    <name evidence="6" type="ORF">D3869_21240</name>
</gene>
<dbReference type="Gene3D" id="3.40.190.290">
    <property type="match status" value="1"/>
</dbReference>
<dbReference type="CDD" id="cd08422">
    <property type="entry name" value="PBP2_CrgA_like"/>
    <property type="match status" value="1"/>
</dbReference>
<dbReference type="PRINTS" id="PR00039">
    <property type="entry name" value="HTHLYSR"/>
</dbReference>
<dbReference type="InterPro" id="IPR000847">
    <property type="entry name" value="LysR_HTH_N"/>
</dbReference>
<dbReference type="FunFam" id="1.10.10.10:FF:000001">
    <property type="entry name" value="LysR family transcriptional regulator"/>
    <property type="match status" value="1"/>
</dbReference>
<evidence type="ECO:0000256" key="1">
    <source>
        <dbReference type="ARBA" id="ARBA00009437"/>
    </source>
</evidence>
<evidence type="ECO:0000256" key="2">
    <source>
        <dbReference type="ARBA" id="ARBA00023015"/>
    </source>
</evidence>
<keyword evidence="2" id="KW-0805">Transcription regulation</keyword>
<dbReference type="SUPFAM" id="SSF53850">
    <property type="entry name" value="Periplasmic binding protein-like II"/>
    <property type="match status" value="1"/>
</dbReference>
<dbReference type="PANTHER" id="PTHR30537">
    <property type="entry name" value="HTH-TYPE TRANSCRIPTIONAL REGULATOR"/>
    <property type="match status" value="1"/>
</dbReference>
<dbReference type="PROSITE" id="PS50931">
    <property type="entry name" value="HTH_LYSR"/>
    <property type="match status" value="1"/>
</dbReference>
<sequence>MDQSNVTLDRMRTFVRVAERGSLSAVAREMGIGQSSVTRHIRELEEALGVALFSRTTRRVTLTAEGERYYANAVQILRLVEQAGDEARATGRASAGTVRVSCTAALGVRHISRLIFAFQDRHPEIAIDLGLTDERIDLVRDGVDLAIRLGPLTDSTLKRRALGLSRRVLVGSPACLARHGRPATPGDLAGFDGVRMSNIAGSDRLTLEGPDGALHSVSLGGRLRVDHGLAAREAYLAGRGIGPAHAWLVDDLLADGRLEILLPDHAPPSVPLNLLIVPERSGIARVRLLVDFLAEAILGVPGIERSPGV</sequence>
<dbReference type="SUPFAM" id="SSF46785">
    <property type="entry name" value="Winged helix' DNA-binding domain"/>
    <property type="match status" value="1"/>
</dbReference>